<dbReference type="PANTHER" id="PTHR24062">
    <property type="entry name" value="VOMERONASAL TYPE-1 RECEPTOR"/>
    <property type="match status" value="1"/>
</dbReference>
<accession>A0A9W2VVE6</accession>
<evidence type="ECO:0000256" key="4">
    <source>
        <dbReference type="ARBA" id="ARBA00022475"/>
    </source>
</evidence>
<keyword evidence="9 13" id="KW-0472">Membrane</keyword>
<keyword evidence="12 13" id="KW-0807">Transducer</keyword>
<dbReference type="Proteomes" id="UP001165780">
    <property type="component" value="Unplaced"/>
</dbReference>
<evidence type="ECO:0000256" key="2">
    <source>
        <dbReference type="ARBA" id="ARBA00004651"/>
    </source>
</evidence>
<dbReference type="GO" id="GO:0016503">
    <property type="term" value="F:pheromone receptor activity"/>
    <property type="evidence" value="ECO:0007669"/>
    <property type="project" value="InterPro"/>
</dbReference>
<evidence type="ECO:0000256" key="1">
    <source>
        <dbReference type="ARBA" id="ARBA00003878"/>
    </source>
</evidence>
<evidence type="ECO:0000256" key="7">
    <source>
        <dbReference type="ARBA" id="ARBA00022989"/>
    </source>
</evidence>
<feature type="transmembrane region" description="Helical" evidence="13">
    <location>
        <begin position="120"/>
        <end position="139"/>
    </location>
</feature>
<feature type="transmembrane region" description="Helical" evidence="13">
    <location>
        <begin position="36"/>
        <end position="59"/>
    </location>
</feature>
<evidence type="ECO:0000256" key="11">
    <source>
        <dbReference type="ARBA" id="ARBA00023180"/>
    </source>
</evidence>
<comment type="function">
    <text evidence="1">Putative pheromone receptor.</text>
</comment>
<evidence type="ECO:0000313" key="15">
    <source>
        <dbReference type="Proteomes" id="UP001165780"/>
    </source>
</evidence>
<keyword evidence="5 13" id="KW-0589">Pheromone response</keyword>
<feature type="transmembrane region" description="Helical" evidence="13">
    <location>
        <begin position="159"/>
        <end position="178"/>
    </location>
</feature>
<dbReference type="FunFam" id="1.20.1070.10:FF:000033">
    <property type="entry name" value="Vomeronasal type-1 receptor"/>
    <property type="match status" value="1"/>
</dbReference>
<evidence type="ECO:0000256" key="8">
    <source>
        <dbReference type="ARBA" id="ARBA00023040"/>
    </source>
</evidence>
<dbReference type="PRINTS" id="PR01534">
    <property type="entry name" value="VOMERONASL1R"/>
</dbReference>
<evidence type="ECO:0000256" key="5">
    <source>
        <dbReference type="ARBA" id="ARBA00022507"/>
    </source>
</evidence>
<feature type="domain" description="G-protein coupled receptors family 1 profile" evidence="14">
    <location>
        <begin position="48"/>
        <end position="312"/>
    </location>
</feature>
<keyword evidence="15" id="KW-1185">Reference proteome</keyword>
<evidence type="ECO:0000256" key="9">
    <source>
        <dbReference type="ARBA" id="ARBA00023136"/>
    </source>
</evidence>
<reference evidence="16" key="1">
    <citation type="submission" date="2025-08" db="UniProtKB">
        <authorList>
            <consortium name="RefSeq"/>
        </authorList>
    </citation>
    <scope>IDENTIFICATION</scope>
    <source>
        <tissue evidence="16">Whole blood</tissue>
    </source>
</reference>
<name>A0A9W2VVE6_PANPR</name>
<evidence type="ECO:0000256" key="12">
    <source>
        <dbReference type="ARBA" id="ARBA00023224"/>
    </source>
</evidence>
<dbReference type="GO" id="GO:0019236">
    <property type="term" value="P:response to pheromone"/>
    <property type="evidence" value="ECO:0007669"/>
    <property type="project" value="UniProtKB-KW"/>
</dbReference>
<feature type="transmembrane region" description="Helical" evidence="13">
    <location>
        <begin position="190"/>
        <end position="208"/>
    </location>
</feature>
<evidence type="ECO:0000259" key="14">
    <source>
        <dbReference type="PROSITE" id="PS50262"/>
    </source>
</evidence>
<dbReference type="InterPro" id="IPR004072">
    <property type="entry name" value="Vmron_rcpt_1"/>
</dbReference>
<evidence type="ECO:0000256" key="13">
    <source>
        <dbReference type="RuleBase" id="RU364061"/>
    </source>
</evidence>
<evidence type="ECO:0000313" key="16">
    <source>
        <dbReference type="RefSeq" id="XP_053762448.1"/>
    </source>
</evidence>
<organism evidence="15 16">
    <name type="scientific">Panthera pardus</name>
    <name type="common">Leopard</name>
    <name type="synonym">Felis pardus</name>
    <dbReference type="NCBI Taxonomy" id="9691"/>
    <lineage>
        <taxon>Eukaryota</taxon>
        <taxon>Metazoa</taxon>
        <taxon>Chordata</taxon>
        <taxon>Craniata</taxon>
        <taxon>Vertebrata</taxon>
        <taxon>Euteleostomi</taxon>
        <taxon>Mammalia</taxon>
        <taxon>Eutheria</taxon>
        <taxon>Laurasiatheria</taxon>
        <taxon>Carnivora</taxon>
        <taxon>Feliformia</taxon>
        <taxon>Felidae</taxon>
        <taxon>Pantherinae</taxon>
        <taxon>Panthera</taxon>
    </lineage>
</organism>
<dbReference type="RefSeq" id="XP_053762448.1">
    <property type="nucleotide sequence ID" value="XM_053906473.1"/>
</dbReference>
<keyword evidence="4 13" id="KW-1003">Cell membrane</keyword>
<dbReference type="GO" id="GO:0005886">
    <property type="term" value="C:plasma membrane"/>
    <property type="evidence" value="ECO:0007669"/>
    <property type="project" value="UniProtKB-SubCell"/>
</dbReference>
<comment type="similarity">
    <text evidence="3 13">Belongs to the G-protein coupled receptor 1 family.</text>
</comment>
<dbReference type="GO" id="GO:0007606">
    <property type="term" value="P:sensory perception of chemical stimulus"/>
    <property type="evidence" value="ECO:0007669"/>
    <property type="project" value="UniProtKB-ARBA"/>
</dbReference>
<dbReference type="SUPFAM" id="SSF81321">
    <property type="entry name" value="Family A G protein-coupled receptor-like"/>
    <property type="match status" value="1"/>
</dbReference>
<dbReference type="PROSITE" id="PS50262">
    <property type="entry name" value="G_PROTEIN_RECEP_F1_2"/>
    <property type="match status" value="1"/>
</dbReference>
<keyword evidence="11" id="KW-0325">Glycoprotein</keyword>
<dbReference type="InterPro" id="IPR017452">
    <property type="entry name" value="GPCR_Rhodpsn_7TM"/>
</dbReference>
<keyword evidence="7 13" id="KW-1133">Transmembrane helix</keyword>
<feature type="transmembrane region" description="Helical" evidence="13">
    <location>
        <begin position="263"/>
        <end position="286"/>
    </location>
</feature>
<evidence type="ECO:0000256" key="10">
    <source>
        <dbReference type="ARBA" id="ARBA00023170"/>
    </source>
</evidence>
<feature type="transmembrane region" description="Helical" evidence="13">
    <location>
        <begin position="214"/>
        <end position="233"/>
    </location>
</feature>
<keyword evidence="6 13" id="KW-0812">Transmembrane</keyword>
<dbReference type="Gene3D" id="1.20.1070.10">
    <property type="entry name" value="Rhodopsin 7-helix transmembrane proteins"/>
    <property type="match status" value="1"/>
</dbReference>
<sequence>MEASQAKYEFGISGSEDDYCSPGTGRKANRDLAMRLIFLLQTIVGVLGNFSLLCHYLFLHLRECRAMSTDLILKHLIVANLLVIFFQRNPPNMVGLDVEHSLSDFECKLVFYVHKVGRNVAIGTICLLTVFQVIMISPVDSRWAGLKVKALKHLGTSNILCWVLNMMLNIMVLFFMTRKRSNINITRKRDYGYCYCISSSYIVQSLYVASGLSHDGFCLGLTIWASGSMAFILRKRHKQQVQYILRNNLSTRSSPEMRATQSILVLVSTSVSLWALSFLHICVVVFNNPSLWLRNTSTLIAACFPTVSPCMLMSYDPRVSTLCFPYKGTQIT</sequence>
<keyword evidence="8 13" id="KW-0297">G-protein coupled receptor</keyword>
<protein>
    <recommendedName>
        <fullName evidence="13">Vomeronasal type-1 receptor</fullName>
    </recommendedName>
</protein>
<comment type="subcellular location">
    <subcellularLocation>
        <location evidence="2 13">Cell membrane</location>
        <topology evidence="2 13">Multi-pass membrane protein</topology>
    </subcellularLocation>
</comment>
<evidence type="ECO:0000256" key="3">
    <source>
        <dbReference type="ARBA" id="ARBA00010663"/>
    </source>
</evidence>
<dbReference type="AlphaFoldDB" id="A0A9W2VVE6"/>
<gene>
    <name evidence="16" type="primary">LOC109261098</name>
</gene>
<proteinExistence type="inferred from homology"/>
<evidence type="ECO:0000256" key="6">
    <source>
        <dbReference type="ARBA" id="ARBA00022692"/>
    </source>
</evidence>
<dbReference type="GeneID" id="109261098"/>
<keyword evidence="10 13" id="KW-0675">Receptor</keyword>
<dbReference type="Pfam" id="PF03402">
    <property type="entry name" value="V1R"/>
    <property type="match status" value="1"/>
</dbReference>